<evidence type="ECO:0000313" key="3">
    <source>
        <dbReference type="Proteomes" id="UP000001072"/>
    </source>
</evidence>
<keyword evidence="3" id="KW-1185">Reference proteome</keyword>
<feature type="region of interest" description="Disordered" evidence="1">
    <location>
        <begin position="1"/>
        <end position="110"/>
    </location>
</feature>
<reference evidence="3" key="1">
    <citation type="journal article" date="2011" name="Proc. Natl. Acad. Sci. U.S.A.">
        <title>Obligate biotrophy features unraveled by the genomic analysis of rust fungi.</title>
        <authorList>
            <person name="Duplessis S."/>
            <person name="Cuomo C.A."/>
            <person name="Lin Y.-C."/>
            <person name="Aerts A."/>
            <person name="Tisserant E."/>
            <person name="Veneault-Fourrey C."/>
            <person name="Joly D.L."/>
            <person name="Hacquard S."/>
            <person name="Amselem J."/>
            <person name="Cantarel B.L."/>
            <person name="Chiu R."/>
            <person name="Coutinho P.M."/>
            <person name="Feau N."/>
            <person name="Field M."/>
            <person name="Frey P."/>
            <person name="Gelhaye E."/>
            <person name="Goldberg J."/>
            <person name="Grabherr M.G."/>
            <person name="Kodira C.D."/>
            <person name="Kohler A."/>
            <person name="Kuees U."/>
            <person name="Lindquist E.A."/>
            <person name="Lucas S.M."/>
            <person name="Mago R."/>
            <person name="Mauceli E."/>
            <person name="Morin E."/>
            <person name="Murat C."/>
            <person name="Pangilinan J.L."/>
            <person name="Park R."/>
            <person name="Pearson M."/>
            <person name="Quesneville H."/>
            <person name="Rouhier N."/>
            <person name="Sakthikumar S."/>
            <person name="Salamov A.A."/>
            <person name="Schmutz J."/>
            <person name="Selles B."/>
            <person name="Shapiro H."/>
            <person name="Tanguay P."/>
            <person name="Tuskan G.A."/>
            <person name="Henrissat B."/>
            <person name="Van de Peer Y."/>
            <person name="Rouze P."/>
            <person name="Ellis J.G."/>
            <person name="Dodds P.N."/>
            <person name="Schein J.E."/>
            <person name="Zhong S."/>
            <person name="Hamelin R.C."/>
            <person name="Grigoriev I.V."/>
            <person name="Szabo L.J."/>
            <person name="Martin F."/>
        </authorList>
    </citation>
    <scope>NUCLEOTIDE SEQUENCE [LARGE SCALE GENOMIC DNA]</scope>
    <source>
        <strain evidence="3">98AG31 / pathotype 3-4-7</strain>
    </source>
</reference>
<protein>
    <submittedName>
        <fullName evidence="2">Uncharacterized protein</fullName>
    </submittedName>
</protein>
<dbReference type="VEuPathDB" id="FungiDB:MELLADRAFT_113286"/>
<dbReference type="HOGENOM" id="CLU_1855727_0_0_1"/>
<evidence type="ECO:0000256" key="1">
    <source>
        <dbReference type="SAM" id="MobiDB-lite"/>
    </source>
</evidence>
<dbReference type="Proteomes" id="UP000001072">
    <property type="component" value="Unassembled WGS sequence"/>
</dbReference>
<feature type="compositionally biased region" description="Polar residues" evidence="1">
    <location>
        <begin position="30"/>
        <end position="63"/>
    </location>
</feature>
<dbReference type="KEGG" id="mlr:MELLADRAFT_113286"/>
<gene>
    <name evidence="2" type="ORF">MELLADRAFT_113286</name>
</gene>
<dbReference type="EMBL" id="GL883170">
    <property type="protein sequence ID" value="EGF98753.1"/>
    <property type="molecule type" value="Genomic_DNA"/>
</dbReference>
<name>F4S9C8_MELLP</name>
<sequence>MSKRKTPSSKEGQDVVNLLTTIDANKKNTSEATSDDQANANNIETTSTKDNQVNTNNVSTGDNVQLKEKDIDTTGNSAQENSDKDKNKTSKDTSISSSSTVDGPIEKGKGRIQIDNSYTQLLGSNPQTVIPGNIIIMS</sequence>
<dbReference type="AlphaFoldDB" id="F4S9C8"/>
<proteinExistence type="predicted"/>
<evidence type="ECO:0000313" key="2">
    <source>
        <dbReference type="EMBL" id="EGF98753.1"/>
    </source>
</evidence>
<feature type="compositionally biased region" description="Basic and acidic residues" evidence="1">
    <location>
        <begin position="81"/>
        <end position="91"/>
    </location>
</feature>
<organism evidence="3">
    <name type="scientific">Melampsora larici-populina (strain 98AG31 / pathotype 3-4-7)</name>
    <name type="common">Poplar leaf rust fungus</name>
    <dbReference type="NCBI Taxonomy" id="747676"/>
    <lineage>
        <taxon>Eukaryota</taxon>
        <taxon>Fungi</taxon>
        <taxon>Dikarya</taxon>
        <taxon>Basidiomycota</taxon>
        <taxon>Pucciniomycotina</taxon>
        <taxon>Pucciniomycetes</taxon>
        <taxon>Pucciniales</taxon>
        <taxon>Melampsoraceae</taxon>
        <taxon>Melampsora</taxon>
    </lineage>
</organism>
<accession>F4S9C8</accession>
<dbReference type="RefSeq" id="XP_007418032.1">
    <property type="nucleotide sequence ID" value="XM_007417970.1"/>
</dbReference>
<dbReference type="InParanoid" id="F4S9C8"/>
<dbReference type="GeneID" id="18924940"/>